<dbReference type="RefSeq" id="WP_009952863.1">
    <property type="nucleotide sequence ID" value="NZ_AP028071.1"/>
</dbReference>
<evidence type="ECO:0000256" key="1">
    <source>
        <dbReference type="SAM" id="MobiDB-lite"/>
    </source>
</evidence>
<evidence type="ECO:0000313" key="2">
    <source>
        <dbReference type="EMBL" id="PJO62394.1"/>
    </source>
</evidence>
<evidence type="ECO:0000313" key="3">
    <source>
        <dbReference type="Proteomes" id="UP000231878"/>
    </source>
</evidence>
<accession>A0AAX0U1J0</accession>
<sequence length="78" mass="8186">MKPSGASPNGAWRTPVSASISTYESCVHALSKRCLRLRSSLIAGSSSESSPMRAAALVRQRSPPHEGGAVALPVARRQ</sequence>
<dbReference type="Proteomes" id="UP000231878">
    <property type="component" value="Unassembled WGS sequence"/>
</dbReference>
<protein>
    <recommendedName>
        <fullName evidence="4">Lipoprotein</fullName>
    </recommendedName>
</protein>
<organism evidence="2 3">
    <name type="scientific">Burkholderia pseudomallei</name>
    <name type="common">Pseudomonas pseudomallei</name>
    <dbReference type="NCBI Taxonomy" id="28450"/>
    <lineage>
        <taxon>Bacteria</taxon>
        <taxon>Pseudomonadati</taxon>
        <taxon>Pseudomonadota</taxon>
        <taxon>Betaproteobacteria</taxon>
        <taxon>Burkholderiales</taxon>
        <taxon>Burkholderiaceae</taxon>
        <taxon>Burkholderia</taxon>
        <taxon>pseudomallei group</taxon>
    </lineage>
</organism>
<dbReference type="AlphaFoldDB" id="A0AAX0U1J0"/>
<proteinExistence type="predicted"/>
<evidence type="ECO:0008006" key="4">
    <source>
        <dbReference type="Google" id="ProtNLM"/>
    </source>
</evidence>
<gene>
    <name evidence="2" type="ORF">CWD88_31510</name>
</gene>
<dbReference type="GeneID" id="93064640"/>
<reference evidence="2 3" key="1">
    <citation type="submission" date="2017-11" db="EMBL/GenBank/DDBJ databases">
        <title>Molecular characterization of Burkholderia pseudomallei and closely related isolates from Vietnam.</title>
        <authorList>
            <person name="Ustinov D.V."/>
            <person name="Antonov A.S."/>
            <person name="Avdusheva E.F."/>
            <person name="Shpak I.M."/>
            <person name="Zakharova I.B."/>
            <person name="Thi L.A."/>
            <person name="Teteryatnikova N."/>
            <person name="Lopasteyskaya Y.A."/>
            <person name="Kuzyutina J.A."/>
            <person name="Ngo T.N."/>
            <person name="Victorov D.V."/>
        </authorList>
    </citation>
    <scope>NUCLEOTIDE SEQUENCE [LARGE SCALE GENOMIC DNA]</scope>
    <source>
        <strain evidence="2 3">V1512</strain>
    </source>
</reference>
<feature type="region of interest" description="Disordered" evidence="1">
    <location>
        <begin position="46"/>
        <end position="78"/>
    </location>
</feature>
<dbReference type="EMBL" id="PHRB01000047">
    <property type="protein sequence ID" value="PJO62394.1"/>
    <property type="molecule type" value="Genomic_DNA"/>
</dbReference>
<name>A0AAX0U1J0_BURPE</name>
<comment type="caution">
    <text evidence="2">The sequence shown here is derived from an EMBL/GenBank/DDBJ whole genome shotgun (WGS) entry which is preliminary data.</text>
</comment>